<keyword evidence="13" id="KW-1185">Reference proteome</keyword>
<proteinExistence type="inferred from homology"/>
<organism evidence="12 13">
    <name type="scientific">Kingdonia uniflora</name>
    <dbReference type="NCBI Taxonomy" id="39325"/>
    <lineage>
        <taxon>Eukaryota</taxon>
        <taxon>Viridiplantae</taxon>
        <taxon>Streptophyta</taxon>
        <taxon>Embryophyta</taxon>
        <taxon>Tracheophyta</taxon>
        <taxon>Spermatophyta</taxon>
        <taxon>Magnoliopsida</taxon>
        <taxon>Ranunculales</taxon>
        <taxon>Circaeasteraceae</taxon>
        <taxon>Kingdonia</taxon>
    </lineage>
</organism>
<dbReference type="Proteomes" id="UP000541444">
    <property type="component" value="Unassembled WGS sequence"/>
</dbReference>
<comment type="subcellular location">
    <subcellularLocation>
        <location evidence="1">Mitochondrion inner membrane</location>
        <topology evidence="1">Multi-pass membrane protein</topology>
    </subcellularLocation>
</comment>
<dbReference type="GO" id="GO:0005743">
    <property type="term" value="C:mitochondrial inner membrane"/>
    <property type="evidence" value="ECO:0007669"/>
    <property type="project" value="UniProtKB-SubCell"/>
</dbReference>
<evidence type="ECO:0000256" key="5">
    <source>
        <dbReference type="ARBA" id="ARBA00022737"/>
    </source>
</evidence>
<evidence type="ECO:0000256" key="8">
    <source>
        <dbReference type="ARBA" id="ARBA00023128"/>
    </source>
</evidence>
<evidence type="ECO:0000256" key="1">
    <source>
        <dbReference type="ARBA" id="ARBA00004448"/>
    </source>
</evidence>
<evidence type="ECO:0000256" key="2">
    <source>
        <dbReference type="ARBA" id="ARBA00006375"/>
    </source>
</evidence>
<evidence type="ECO:0000313" key="12">
    <source>
        <dbReference type="EMBL" id="KAF6173855.1"/>
    </source>
</evidence>
<dbReference type="Pfam" id="PF00153">
    <property type="entry name" value="Mito_carr"/>
    <property type="match status" value="1"/>
</dbReference>
<dbReference type="PROSITE" id="PS50920">
    <property type="entry name" value="SOLCAR"/>
    <property type="match status" value="2"/>
</dbReference>
<keyword evidence="8" id="KW-0496">Mitochondrion</keyword>
<dbReference type="InterPro" id="IPR018108">
    <property type="entry name" value="MCP_transmembrane"/>
</dbReference>
<sequence length="352" mass="38790">MASTGDCLKQMKEKLVSPLKIYCKPNSKKDDLEMGDPNGRLIIFETIVFSLTSTVGELVEQLRLTNLVMAATSVKRRGRLKKKGVIEVDGDENVLVFDDSNAAESDEERSVIESIRRELKLFTVANINDVAMKAIAINGKYLKSDKEDDKIKSRKLELCIRDFRLDFSDKLHYTTARLGSFTILTNKAIAANDGKTLPLYHKALYGLTVGAIGMSVGSPADLALIRMQTDATLPLAQHRNYKNAFHALARISADEGVTALWKGVGPTIVRAMPLNMGILASYDQSVELFKDQLCFGEASTVVGESAVSRFFAAACSLPFDYVKTHIQKMQPDATGKYPYKGSLDCTMKTLKA</sequence>
<evidence type="ECO:0000313" key="13">
    <source>
        <dbReference type="Proteomes" id="UP000541444"/>
    </source>
</evidence>
<reference evidence="12 13" key="1">
    <citation type="journal article" date="2020" name="IScience">
        <title>Genome Sequencing of the Endangered Kingdonia uniflora (Circaeasteraceae, Ranunculales) Reveals Potential Mechanisms of Evolutionary Specialization.</title>
        <authorList>
            <person name="Sun Y."/>
            <person name="Deng T."/>
            <person name="Zhang A."/>
            <person name="Moore M.J."/>
            <person name="Landis J.B."/>
            <person name="Lin N."/>
            <person name="Zhang H."/>
            <person name="Zhang X."/>
            <person name="Huang J."/>
            <person name="Zhang X."/>
            <person name="Sun H."/>
            <person name="Wang H."/>
        </authorList>
    </citation>
    <scope>NUCLEOTIDE SEQUENCE [LARGE SCALE GENOMIC DNA]</scope>
    <source>
        <strain evidence="12">TB1705</strain>
        <tissue evidence="12">Leaf</tissue>
    </source>
</reference>
<dbReference type="Gene3D" id="1.50.40.10">
    <property type="entry name" value="Mitochondrial carrier domain"/>
    <property type="match status" value="1"/>
</dbReference>
<keyword evidence="5" id="KW-0677">Repeat</keyword>
<evidence type="ECO:0000256" key="6">
    <source>
        <dbReference type="ARBA" id="ARBA00022792"/>
    </source>
</evidence>
<dbReference type="AlphaFoldDB" id="A0A7J7P348"/>
<keyword evidence="6" id="KW-0999">Mitochondrion inner membrane</keyword>
<evidence type="ECO:0000256" key="11">
    <source>
        <dbReference type="RuleBase" id="RU000488"/>
    </source>
</evidence>
<evidence type="ECO:0000256" key="4">
    <source>
        <dbReference type="ARBA" id="ARBA00022692"/>
    </source>
</evidence>
<dbReference type="FunFam" id="1.50.40.10:FF:000009">
    <property type="entry name" value="Mitochondrial 2-oxoglutarate/malate carrier protein"/>
    <property type="match status" value="1"/>
</dbReference>
<gene>
    <name evidence="12" type="ORF">GIB67_039806</name>
</gene>
<dbReference type="EMBL" id="JACGCM010000309">
    <property type="protein sequence ID" value="KAF6173855.1"/>
    <property type="molecule type" value="Genomic_DNA"/>
</dbReference>
<evidence type="ECO:0000256" key="10">
    <source>
        <dbReference type="PROSITE-ProRule" id="PRU00282"/>
    </source>
</evidence>
<dbReference type="InterPro" id="IPR050391">
    <property type="entry name" value="Mito_Metabolite_Transporter"/>
</dbReference>
<evidence type="ECO:0000256" key="9">
    <source>
        <dbReference type="ARBA" id="ARBA00023136"/>
    </source>
</evidence>
<comment type="caution">
    <text evidence="12">The sequence shown here is derived from an EMBL/GenBank/DDBJ whole genome shotgun (WGS) entry which is preliminary data.</text>
</comment>
<keyword evidence="4 10" id="KW-0812">Transmembrane</keyword>
<keyword evidence="3 11" id="KW-0813">Transport</keyword>
<dbReference type="PANTHER" id="PTHR45618">
    <property type="entry name" value="MITOCHONDRIAL DICARBOXYLATE CARRIER-RELATED"/>
    <property type="match status" value="1"/>
</dbReference>
<keyword evidence="9 10" id="KW-0472">Membrane</keyword>
<name>A0A7J7P348_9MAGN</name>
<feature type="repeat" description="Solcar" evidence="10">
    <location>
        <begin position="296"/>
        <end position="352"/>
    </location>
</feature>
<feature type="repeat" description="Solcar" evidence="10">
    <location>
        <begin position="197"/>
        <end position="288"/>
    </location>
</feature>
<dbReference type="OrthoDB" id="756301at2759"/>
<keyword evidence="7" id="KW-1133">Transmembrane helix</keyword>
<protein>
    <submittedName>
        <fullName evidence="12">Uncharacterized protein</fullName>
    </submittedName>
</protein>
<dbReference type="InterPro" id="IPR023395">
    <property type="entry name" value="MCP_dom_sf"/>
</dbReference>
<evidence type="ECO:0000256" key="3">
    <source>
        <dbReference type="ARBA" id="ARBA00022448"/>
    </source>
</evidence>
<accession>A0A7J7P348</accession>
<evidence type="ECO:0000256" key="7">
    <source>
        <dbReference type="ARBA" id="ARBA00022989"/>
    </source>
</evidence>
<comment type="similarity">
    <text evidence="2 11">Belongs to the mitochondrial carrier (TC 2.A.29) family.</text>
</comment>
<dbReference type="SUPFAM" id="SSF103506">
    <property type="entry name" value="Mitochondrial carrier"/>
    <property type="match status" value="1"/>
</dbReference>